<dbReference type="AlphaFoldDB" id="A0A1F6WY60"/>
<dbReference type="Gene3D" id="6.10.250.2410">
    <property type="match status" value="1"/>
</dbReference>
<protein>
    <recommendedName>
        <fullName evidence="1">Segregation and condensation protein A</fullName>
    </recommendedName>
</protein>
<evidence type="ECO:0000313" key="2">
    <source>
        <dbReference type="EMBL" id="OGI86810.1"/>
    </source>
</evidence>
<gene>
    <name evidence="2" type="ORF">A3A91_01160</name>
</gene>
<dbReference type="EMBL" id="MFUR01000010">
    <property type="protein sequence ID" value="OGI86810.1"/>
    <property type="molecule type" value="Genomic_DNA"/>
</dbReference>
<name>A0A1F6WY60_9BACT</name>
<dbReference type="InterPro" id="IPR003768">
    <property type="entry name" value="ScpA"/>
</dbReference>
<evidence type="ECO:0000256" key="1">
    <source>
        <dbReference type="ARBA" id="ARBA00044777"/>
    </source>
</evidence>
<evidence type="ECO:0000313" key="3">
    <source>
        <dbReference type="Proteomes" id="UP000177001"/>
    </source>
</evidence>
<dbReference type="PANTHER" id="PTHR33969:SF2">
    <property type="entry name" value="SEGREGATION AND CONDENSATION PROTEIN A"/>
    <property type="match status" value="1"/>
</dbReference>
<sequence length="273" mass="31417">MFFESRTPFNFICFSISFFTKNATIIRMEKEIYQIKTTGFEGPFGLLLELIEKRKLFINDVSLASVTEDYLNYMQKLGGLNSAEISSFVLVASTLILIKSKSLLPNLNLTTEEEGDIKNLEERLRLYELFIKLSRNIKNNFAKKIIFAPLERKNDVLVFLPDDQITKESMMIFARNVLGTIPKKVFLPKVEVRKVISIEEMIEKLTQRIKNSLKMNFKDLNGEIATREEKIVMIVGFLAMLELVRQGIIHAAQDSGFSDIILEKTETKENNNL</sequence>
<dbReference type="Pfam" id="PF02616">
    <property type="entry name" value="SMC_ScpA"/>
    <property type="match status" value="1"/>
</dbReference>
<dbReference type="Proteomes" id="UP000177001">
    <property type="component" value="Unassembled WGS sequence"/>
</dbReference>
<reference evidence="2 3" key="1">
    <citation type="journal article" date="2016" name="Nat. Commun.">
        <title>Thousands of microbial genomes shed light on interconnected biogeochemical processes in an aquifer system.</title>
        <authorList>
            <person name="Anantharaman K."/>
            <person name="Brown C.T."/>
            <person name="Hug L.A."/>
            <person name="Sharon I."/>
            <person name="Castelle C.J."/>
            <person name="Probst A.J."/>
            <person name="Thomas B.C."/>
            <person name="Singh A."/>
            <person name="Wilkins M.J."/>
            <person name="Karaoz U."/>
            <person name="Brodie E.L."/>
            <person name="Williams K.H."/>
            <person name="Hubbard S.S."/>
            <person name="Banfield J.F."/>
        </authorList>
    </citation>
    <scope>NUCLEOTIDE SEQUENCE [LARGE SCALE GENOMIC DNA]</scope>
</reference>
<proteinExistence type="predicted"/>
<comment type="caution">
    <text evidence="2">The sequence shown here is derived from an EMBL/GenBank/DDBJ whole genome shotgun (WGS) entry which is preliminary data.</text>
</comment>
<organism evidence="2 3">
    <name type="scientific">Candidatus Nomurabacteria bacterium RIFCSPLOWO2_01_FULL_36_16</name>
    <dbReference type="NCBI Taxonomy" id="1801767"/>
    <lineage>
        <taxon>Bacteria</taxon>
        <taxon>Candidatus Nomuraibacteriota</taxon>
    </lineage>
</organism>
<accession>A0A1F6WY60</accession>
<dbReference type="PANTHER" id="PTHR33969">
    <property type="entry name" value="SEGREGATION AND CONDENSATION PROTEIN A"/>
    <property type="match status" value="1"/>
</dbReference>